<proteinExistence type="predicted"/>
<feature type="transmembrane region" description="Helical" evidence="1">
    <location>
        <begin position="155"/>
        <end position="176"/>
    </location>
</feature>
<feature type="transmembrane region" description="Helical" evidence="1">
    <location>
        <begin position="63"/>
        <end position="87"/>
    </location>
</feature>
<dbReference type="RefSeq" id="WP_345122419.1">
    <property type="nucleotide sequence ID" value="NZ_BAABAT010000003.1"/>
</dbReference>
<dbReference type="EMBL" id="BAABAT010000003">
    <property type="protein sequence ID" value="GAA4245596.1"/>
    <property type="molecule type" value="Genomic_DNA"/>
</dbReference>
<keyword evidence="1" id="KW-1133">Transmembrane helix</keyword>
<reference evidence="3" key="1">
    <citation type="journal article" date="2019" name="Int. J. Syst. Evol. Microbiol.">
        <title>The Global Catalogue of Microorganisms (GCM) 10K type strain sequencing project: providing services to taxonomists for standard genome sequencing and annotation.</title>
        <authorList>
            <consortium name="The Broad Institute Genomics Platform"/>
            <consortium name="The Broad Institute Genome Sequencing Center for Infectious Disease"/>
            <person name="Wu L."/>
            <person name="Ma J."/>
        </authorList>
    </citation>
    <scope>NUCLEOTIDE SEQUENCE [LARGE SCALE GENOMIC DNA]</scope>
    <source>
        <strain evidence="3">JCM 17441</strain>
    </source>
</reference>
<dbReference type="Pfam" id="PF12679">
    <property type="entry name" value="ABC2_membrane_2"/>
    <property type="match status" value="1"/>
</dbReference>
<feature type="transmembrane region" description="Helical" evidence="1">
    <location>
        <begin position="183"/>
        <end position="201"/>
    </location>
</feature>
<sequence>MSWRQFRTPALVGALVLAALAAYLISTGLDIRSARDGYLAQCHAAGDCPAALSRLAGDYRTRLLLLAGVLGLVPALIGMFWCAPLIARELETGTHRLAWNQSVTRRRWLLVRLSTVLLAAVLVALAASALLTWAAAPVDAIAGDRFATVNFGARYLSPIGQAALAAALGAVTGLFVRRTVPAMALTGLLVIAILFVMPNAVRPHLMPAQHLSRPMTAAAIDEAHGLGTLGSAPVVRGIEVPGAWVTDVSELLTADGRPLDSRTFNDCLMHAPKTGARGTFGDSSPCLASHDLHLDIAYQPNSRFWRFQVLETALYLALSALLCAFAVWRIRHRT</sequence>
<evidence type="ECO:0000313" key="3">
    <source>
        <dbReference type="Proteomes" id="UP001500620"/>
    </source>
</evidence>
<feature type="transmembrane region" description="Helical" evidence="1">
    <location>
        <begin position="108"/>
        <end position="135"/>
    </location>
</feature>
<name>A0ABP8D092_9ACTN</name>
<organism evidence="2 3">
    <name type="scientific">Dactylosporangium darangshiense</name>
    <dbReference type="NCBI Taxonomy" id="579108"/>
    <lineage>
        <taxon>Bacteria</taxon>
        <taxon>Bacillati</taxon>
        <taxon>Actinomycetota</taxon>
        <taxon>Actinomycetes</taxon>
        <taxon>Micromonosporales</taxon>
        <taxon>Micromonosporaceae</taxon>
        <taxon>Dactylosporangium</taxon>
    </lineage>
</organism>
<feature type="transmembrane region" description="Helical" evidence="1">
    <location>
        <begin position="312"/>
        <end position="330"/>
    </location>
</feature>
<comment type="caution">
    <text evidence="2">The sequence shown here is derived from an EMBL/GenBank/DDBJ whole genome shotgun (WGS) entry which is preliminary data.</text>
</comment>
<protein>
    <submittedName>
        <fullName evidence="2">Transporter</fullName>
    </submittedName>
</protein>
<keyword evidence="1" id="KW-0472">Membrane</keyword>
<accession>A0ABP8D092</accession>
<evidence type="ECO:0000256" key="1">
    <source>
        <dbReference type="SAM" id="Phobius"/>
    </source>
</evidence>
<dbReference type="Proteomes" id="UP001500620">
    <property type="component" value="Unassembled WGS sequence"/>
</dbReference>
<keyword evidence="3" id="KW-1185">Reference proteome</keyword>
<gene>
    <name evidence="2" type="ORF">GCM10022255_013570</name>
</gene>
<keyword evidence="1" id="KW-0812">Transmembrane</keyword>
<evidence type="ECO:0000313" key="2">
    <source>
        <dbReference type="EMBL" id="GAA4245596.1"/>
    </source>
</evidence>